<evidence type="ECO:0000313" key="2">
    <source>
        <dbReference type="Proteomes" id="UP000193944"/>
    </source>
</evidence>
<evidence type="ECO:0008006" key="3">
    <source>
        <dbReference type="Google" id="ProtNLM"/>
    </source>
</evidence>
<dbReference type="SUPFAM" id="SSF48403">
    <property type="entry name" value="Ankyrin repeat"/>
    <property type="match status" value="1"/>
</dbReference>
<evidence type="ECO:0000313" key="1">
    <source>
        <dbReference type="EMBL" id="ORX83124.1"/>
    </source>
</evidence>
<dbReference type="EMBL" id="MCFG01000079">
    <property type="protein sequence ID" value="ORX83124.1"/>
    <property type="molecule type" value="Genomic_DNA"/>
</dbReference>
<gene>
    <name evidence="1" type="ORF">BCR32DRAFT_326508</name>
</gene>
<accession>A0A1Y1XCM8</accession>
<keyword evidence="2" id="KW-1185">Reference proteome</keyword>
<dbReference type="AlphaFoldDB" id="A0A1Y1XCM8"/>
<name>A0A1Y1XCM8_9FUNG</name>
<feature type="non-terminal residue" evidence="1">
    <location>
        <position position="57"/>
    </location>
</feature>
<reference evidence="1 2" key="1">
    <citation type="submission" date="2016-08" db="EMBL/GenBank/DDBJ databases">
        <title>A Parts List for Fungal Cellulosomes Revealed by Comparative Genomics.</title>
        <authorList>
            <consortium name="DOE Joint Genome Institute"/>
            <person name="Haitjema C.H."/>
            <person name="Gilmore S.P."/>
            <person name="Henske J.K."/>
            <person name="Solomon K.V."/>
            <person name="De Groot R."/>
            <person name="Kuo A."/>
            <person name="Mondo S.J."/>
            <person name="Salamov A.A."/>
            <person name="Labutti K."/>
            <person name="Zhao Z."/>
            <person name="Chiniquy J."/>
            <person name="Barry K."/>
            <person name="Brewer H.M."/>
            <person name="Purvine S.O."/>
            <person name="Wright A.T."/>
            <person name="Boxma B."/>
            <person name="Van Alen T."/>
            <person name="Hackstein J.H."/>
            <person name="Baker S.E."/>
            <person name="Grigoriev I.V."/>
            <person name="O'Malley M.A."/>
        </authorList>
    </citation>
    <scope>NUCLEOTIDE SEQUENCE [LARGE SCALE GENOMIC DNA]</scope>
    <source>
        <strain evidence="1 2">S4</strain>
    </source>
</reference>
<dbReference type="InterPro" id="IPR036770">
    <property type="entry name" value="Ankyrin_rpt-contain_sf"/>
</dbReference>
<comment type="caution">
    <text evidence="1">The sequence shown here is derived from an EMBL/GenBank/DDBJ whole genome shotgun (WGS) entry which is preliminary data.</text>
</comment>
<sequence length="57" mass="6481">MTKLIIDYASKNNITLDINGKDNNGVSPILYCTFNNNVEMARLIVDYANENYIILNI</sequence>
<protein>
    <recommendedName>
        <fullName evidence="3">Ankyrin</fullName>
    </recommendedName>
</protein>
<organism evidence="1 2">
    <name type="scientific">Anaeromyces robustus</name>
    <dbReference type="NCBI Taxonomy" id="1754192"/>
    <lineage>
        <taxon>Eukaryota</taxon>
        <taxon>Fungi</taxon>
        <taxon>Fungi incertae sedis</taxon>
        <taxon>Chytridiomycota</taxon>
        <taxon>Chytridiomycota incertae sedis</taxon>
        <taxon>Neocallimastigomycetes</taxon>
        <taxon>Neocallimastigales</taxon>
        <taxon>Neocallimastigaceae</taxon>
        <taxon>Anaeromyces</taxon>
    </lineage>
</organism>
<dbReference type="OrthoDB" id="539213at2759"/>
<dbReference type="Proteomes" id="UP000193944">
    <property type="component" value="Unassembled WGS sequence"/>
</dbReference>
<reference evidence="1 2" key="2">
    <citation type="submission" date="2016-08" db="EMBL/GenBank/DDBJ databases">
        <title>Pervasive Adenine N6-methylation of Active Genes in Fungi.</title>
        <authorList>
            <consortium name="DOE Joint Genome Institute"/>
            <person name="Mondo S.J."/>
            <person name="Dannebaum R.O."/>
            <person name="Kuo R.C."/>
            <person name="Labutti K."/>
            <person name="Haridas S."/>
            <person name="Kuo A."/>
            <person name="Salamov A."/>
            <person name="Ahrendt S.R."/>
            <person name="Lipzen A."/>
            <person name="Sullivan W."/>
            <person name="Andreopoulos W.B."/>
            <person name="Clum A."/>
            <person name="Lindquist E."/>
            <person name="Daum C."/>
            <person name="Ramamoorthy G.K."/>
            <person name="Gryganskyi A."/>
            <person name="Culley D."/>
            <person name="Magnuson J.K."/>
            <person name="James T.Y."/>
            <person name="O'Malley M.A."/>
            <person name="Stajich J.E."/>
            <person name="Spatafora J.W."/>
            <person name="Visel A."/>
            <person name="Grigoriev I.V."/>
        </authorList>
    </citation>
    <scope>NUCLEOTIDE SEQUENCE [LARGE SCALE GENOMIC DNA]</scope>
    <source>
        <strain evidence="1 2">S4</strain>
    </source>
</reference>
<proteinExistence type="predicted"/>